<proteinExistence type="predicted"/>
<gene>
    <name evidence="2" type="ORF">GCK32_012667</name>
    <name evidence="3" type="ORF">GCK32_016840</name>
</gene>
<evidence type="ECO:0000313" key="2">
    <source>
        <dbReference type="EMBL" id="KAK5969686.1"/>
    </source>
</evidence>
<keyword evidence="1" id="KW-0732">Signal</keyword>
<accession>A0AAN8EYS7</accession>
<feature type="chain" id="PRO_5044710831" description="SCP domain-containing protein" evidence="1">
    <location>
        <begin position="18"/>
        <end position="142"/>
    </location>
</feature>
<feature type="signal peptide" evidence="1">
    <location>
        <begin position="1"/>
        <end position="17"/>
    </location>
</feature>
<dbReference type="EMBL" id="WIXE01019866">
    <property type="protein sequence ID" value="KAK5969686.1"/>
    <property type="molecule type" value="Genomic_DNA"/>
</dbReference>
<dbReference type="Proteomes" id="UP001331761">
    <property type="component" value="Unassembled WGS sequence"/>
</dbReference>
<comment type="caution">
    <text evidence="2">The sequence shown here is derived from an EMBL/GenBank/DDBJ whole genome shotgun (WGS) entry which is preliminary data.</text>
</comment>
<evidence type="ECO:0000256" key="1">
    <source>
        <dbReference type="SAM" id="SignalP"/>
    </source>
</evidence>
<name>A0AAN8EYS7_TRICO</name>
<reference evidence="2 4" key="1">
    <citation type="submission" date="2019-10" db="EMBL/GenBank/DDBJ databases">
        <title>Assembly and Annotation for the nematode Trichostrongylus colubriformis.</title>
        <authorList>
            <person name="Martin J."/>
        </authorList>
    </citation>
    <scope>NUCLEOTIDE SEQUENCE [LARGE SCALE GENOMIC DNA]</scope>
    <source>
        <strain evidence="2">G859</strain>
        <tissue evidence="2">Whole worm</tissue>
    </source>
</reference>
<dbReference type="AlphaFoldDB" id="A0AAN8EYS7"/>
<evidence type="ECO:0000313" key="4">
    <source>
        <dbReference type="Proteomes" id="UP001331761"/>
    </source>
</evidence>
<evidence type="ECO:0008006" key="5">
    <source>
        <dbReference type="Google" id="ProtNLM"/>
    </source>
</evidence>
<keyword evidence="4" id="KW-1185">Reference proteome</keyword>
<sequence length="142" mass="16366">MLLIVAVLGVFLVNSNAFRLVLEDTHYGGILTSDFKKAFIDGNNAFNGKMEWDDHWAKIALREASLDKYEGVEQPLIIYHKWNFPESHKNNQSVMLPYWVSELLRKYGKWVEFLPAKTRYGCNGVFDLNGPEFTAVCVYNVK</sequence>
<dbReference type="EMBL" id="WIXE01002513">
    <property type="protein sequence ID" value="KAK5984746.1"/>
    <property type="molecule type" value="Genomic_DNA"/>
</dbReference>
<organism evidence="2 4">
    <name type="scientific">Trichostrongylus colubriformis</name>
    <name type="common">Black scour worm</name>
    <dbReference type="NCBI Taxonomy" id="6319"/>
    <lineage>
        <taxon>Eukaryota</taxon>
        <taxon>Metazoa</taxon>
        <taxon>Ecdysozoa</taxon>
        <taxon>Nematoda</taxon>
        <taxon>Chromadorea</taxon>
        <taxon>Rhabditida</taxon>
        <taxon>Rhabditina</taxon>
        <taxon>Rhabditomorpha</taxon>
        <taxon>Strongyloidea</taxon>
        <taxon>Trichostrongylidae</taxon>
        <taxon>Trichostrongylus</taxon>
    </lineage>
</organism>
<protein>
    <recommendedName>
        <fullName evidence="5">SCP domain-containing protein</fullName>
    </recommendedName>
</protein>
<evidence type="ECO:0000313" key="3">
    <source>
        <dbReference type="EMBL" id="KAK5984746.1"/>
    </source>
</evidence>